<dbReference type="Proteomes" id="UP001642487">
    <property type="component" value="Chromosome 3"/>
</dbReference>
<sequence length="83" mass="9087">MNNIDREAIPIQTKLELPLIHVDQLGELLGPSGGKLGLVACSLKSDSEPWNLWADFSPFQVPTSFVGCSNLEISSPRPFRPNP</sequence>
<reference evidence="1 2" key="1">
    <citation type="submission" date="2024-03" db="EMBL/GenBank/DDBJ databases">
        <authorList>
            <person name="Gkanogiannis A."/>
            <person name="Becerra Lopez-Lavalle L."/>
        </authorList>
    </citation>
    <scope>NUCLEOTIDE SEQUENCE [LARGE SCALE GENOMIC DNA]</scope>
</reference>
<organism evidence="1 2">
    <name type="scientific">Citrullus colocynthis</name>
    <name type="common">colocynth</name>
    <dbReference type="NCBI Taxonomy" id="252529"/>
    <lineage>
        <taxon>Eukaryota</taxon>
        <taxon>Viridiplantae</taxon>
        <taxon>Streptophyta</taxon>
        <taxon>Embryophyta</taxon>
        <taxon>Tracheophyta</taxon>
        <taxon>Spermatophyta</taxon>
        <taxon>Magnoliopsida</taxon>
        <taxon>eudicotyledons</taxon>
        <taxon>Gunneridae</taxon>
        <taxon>Pentapetalae</taxon>
        <taxon>rosids</taxon>
        <taxon>fabids</taxon>
        <taxon>Cucurbitales</taxon>
        <taxon>Cucurbitaceae</taxon>
        <taxon>Benincaseae</taxon>
        <taxon>Citrullus</taxon>
    </lineage>
</organism>
<protein>
    <submittedName>
        <fullName evidence="1">Uncharacterized protein</fullName>
    </submittedName>
</protein>
<evidence type="ECO:0000313" key="1">
    <source>
        <dbReference type="EMBL" id="CAK9317182.1"/>
    </source>
</evidence>
<gene>
    <name evidence="1" type="ORF">CITCOLO1_LOCUS9081</name>
</gene>
<proteinExistence type="predicted"/>
<name>A0ABP0YEV1_9ROSI</name>
<evidence type="ECO:0000313" key="2">
    <source>
        <dbReference type="Proteomes" id="UP001642487"/>
    </source>
</evidence>
<keyword evidence="2" id="KW-1185">Reference proteome</keyword>
<accession>A0ABP0YEV1</accession>
<dbReference type="EMBL" id="OZ021737">
    <property type="protein sequence ID" value="CAK9317182.1"/>
    <property type="molecule type" value="Genomic_DNA"/>
</dbReference>